<dbReference type="GO" id="GO:0005634">
    <property type="term" value="C:nucleus"/>
    <property type="evidence" value="ECO:0007669"/>
    <property type="project" value="UniProtKB-SubCell"/>
</dbReference>
<dbReference type="Proteomes" id="UP000821853">
    <property type="component" value="Unassembled WGS sequence"/>
</dbReference>
<dbReference type="SUPFAM" id="SSF57667">
    <property type="entry name" value="beta-beta-alpha zinc fingers"/>
    <property type="match status" value="1"/>
</dbReference>
<proteinExistence type="predicted"/>
<evidence type="ECO:0000313" key="7">
    <source>
        <dbReference type="EMBL" id="KAH9377381.1"/>
    </source>
</evidence>
<reference evidence="7 8" key="1">
    <citation type="journal article" date="2020" name="Cell">
        <title>Large-Scale Comparative Analyses of Tick Genomes Elucidate Their Genetic Diversity and Vector Capacities.</title>
        <authorList>
            <consortium name="Tick Genome and Microbiome Consortium (TIGMIC)"/>
            <person name="Jia N."/>
            <person name="Wang J."/>
            <person name="Shi W."/>
            <person name="Du L."/>
            <person name="Sun Y."/>
            <person name="Zhan W."/>
            <person name="Jiang J.F."/>
            <person name="Wang Q."/>
            <person name="Zhang B."/>
            <person name="Ji P."/>
            <person name="Bell-Sakyi L."/>
            <person name="Cui X.M."/>
            <person name="Yuan T.T."/>
            <person name="Jiang B.G."/>
            <person name="Yang W.F."/>
            <person name="Lam T.T."/>
            <person name="Chang Q.C."/>
            <person name="Ding S.J."/>
            <person name="Wang X.J."/>
            <person name="Zhu J.G."/>
            <person name="Ruan X.D."/>
            <person name="Zhao L."/>
            <person name="Wei J.T."/>
            <person name="Ye R.Z."/>
            <person name="Que T.C."/>
            <person name="Du C.H."/>
            <person name="Zhou Y.H."/>
            <person name="Cheng J.X."/>
            <person name="Dai P.F."/>
            <person name="Guo W.B."/>
            <person name="Han X.H."/>
            <person name="Huang E.J."/>
            <person name="Li L.F."/>
            <person name="Wei W."/>
            <person name="Gao Y.C."/>
            <person name="Liu J.Z."/>
            <person name="Shao H.Z."/>
            <person name="Wang X."/>
            <person name="Wang C.C."/>
            <person name="Yang T.C."/>
            <person name="Huo Q.B."/>
            <person name="Li W."/>
            <person name="Chen H.Y."/>
            <person name="Chen S.E."/>
            <person name="Zhou L.G."/>
            <person name="Ni X.B."/>
            <person name="Tian J.H."/>
            <person name="Sheng Y."/>
            <person name="Liu T."/>
            <person name="Pan Y.S."/>
            <person name="Xia L.Y."/>
            <person name="Li J."/>
            <person name="Zhao F."/>
            <person name="Cao W.C."/>
        </authorList>
    </citation>
    <scope>NUCLEOTIDE SEQUENCE [LARGE SCALE GENOMIC DNA]</scope>
    <source>
        <strain evidence="7">HaeL-2018</strain>
    </source>
</reference>
<dbReference type="GO" id="GO:0008270">
    <property type="term" value="F:zinc ion binding"/>
    <property type="evidence" value="ECO:0007669"/>
    <property type="project" value="UniProtKB-KW"/>
</dbReference>
<accession>A0A9J6GP37</accession>
<dbReference type="InterPro" id="IPR050331">
    <property type="entry name" value="Zinc_finger"/>
</dbReference>
<evidence type="ECO:0000256" key="1">
    <source>
        <dbReference type="ARBA" id="ARBA00004123"/>
    </source>
</evidence>
<dbReference type="OrthoDB" id="414826at2759"/>
<evidence type="ECO:0000256" key="2">
    <source>
        <dbReference type="ARBA" id="ARBA00022723"/>
    </source>
</evidence>
<dbReference type="GO" id="GO:0010468">
    <property type="term" value="P:regulation of gene expression"/>
    <property type="evidence" value="ECO:0007669"/>
    <property type="project" value="TreeGrafter"/>
</dbReference>
<dbReference type="VEuPathDB" id="VectorBase:HLOH_043136"/>
<evidence type="ECO:0000256" key="4">
    <source>
        <dbReference type="ARBA" id="ARBA00022771"/>
    </source>
</evidence>
<dbReference type="Gene3D" id="3.40.33.10">
    <property type="entry name" value="CAP"/>
    <property type="match status" value="1"/>
</dbReference>
<evidence type="ECO:0000256" key="5">
    <source>
        <dbReference type="ARBA" id="ARBA00022833"/>
    </source>
</evidence>
<dbReference type="AlphaFoldDB" id="A0A9J6GP37"/>
<dbReference type="InterPro" id="IPR035940">
    <property type="entry name" value="CAP_sf"/>
</dbReference>
<keyword evidence="8" id="KW-1185">Reference proteome</keyword>
<dbReference type="CDD" id="cd05380">
    <property type="entry name" value="CAP_euk"/>
    <property type="match status" value="1"/>
</dbReference>
<dbReference type="EMBL" id="JABSTR010000008">
    <property type="protein sequence ID" value="KAH9377381.1"/>
    <property type="molecule type" value="Genomic_DNA"/>
</dbReference>
<dbReference type="SUPFAM" id="SSF55797">
    <property type="entry name" value="PR-1-like"/>
    <property type="match status" value="1"/>
</dbReference>
<evidence type="ECO:0000256" key="6">
    <source>
        <dbReference type="ARBA" id="ARBA00023242"/>
    </source>
</evidence>
<sequence length="413" mass="45729">MNADHLRESLVQEFLVLAIRPSPPHLDDPVNGFRAGPGVWVCGRISIRCGGEYLFEGQTCIVVSESVVKVPRYSCGHCFRFASTLRTHGQPAGPNCRLKSMHTLCRRPNAACIHKKRGVNATAPAFILTLHNDCRSQVAQGRLPGFRPAADMQELLWDDELAGVAQLYSFTRMASNSAFCVVRCTAVGWSLQWGNNFLRPVLLLGSTLHPTECFGVPGWIRSRSAVISHGLPVGQSSTNPFKRPLGYFTERLEGLVSNKGGNTMSATVFEITECTVALAVEQNLDKNAYTDSPWSERFLNGDVARSPSDAGGEKAQGQCIIDHNECLKEGLSKSTMQEKPFCCEHGLMVWDLKSQRKHHMRAHTPASGKKCEIRLKMFRRSYSLVKPMLILSGDKSFECSVCGKKSSFRSEIY</sequence>
<comment type="caution">
    <text evidence="7">The sequence shown here is derived from an EMBL/GenBank/DDBJ whole genome shotgun (WGS) entry which is preliminary data.</text>
</comment>
<evidence type="ECO:0000313" key="8">
    <source>
        <dbReference type="Proteomes" id="UP000821853"/>
    </source>
</evidence>
<keyword evidence="5" id="KW-0862">Zinc</keyword>
<protein>
    <submittedName>
        <fullName evidence="7">Uncharacterized protein</fullName>
    </submittedName>
</protein>
<name>A0A9J6GP37_HAELO</name>
<organism evidence="7 8">
    <name type="scientific">Haemaphysalis longicornis</name>
    <name type="common">Bush tick</name>
    <dbReference type="NCBI Taxonomy" id="44386"/>
    <lineage>
        <taxon>Eukaryota</taxon>
        <taxon>Metazoa</taxon>
        <taxon>Ecdysozoa</taxon>
        <taxon>Arthropoda</taxon>
        <taxon>Chelicerata</taxon>
        <taxon>Arachnida</taxon>
        <taxon>Acari</taxon>
        <taxon>Parasitiformes</taxon>
        <taxon>Ixodida</taxon>
        <taxon>Ixodoidea</taxon>
        <taxon>Ixodidae</taxon>
        <taxon>Haemaphysalinae</taxon>
        <taxon>Haemaphysalis</taxon>
    </lineage>
</organism>
<dbReference type="Gene3D" id="3.30.160.60">
    <property type="entry name" value="Classic Zinc Finger"/>
    <property type="match status" value="1"/>
</dbReference>
<comment type="subcellular location">
    <subcellularLocation>
        <location evidence="1">Nucleus</location>
    </subcellularLocation>
</comment>
<dbReference type="InterPro" id="IPR036236">
    <property type="entry name" value="Znf_C2H2_sf"/>
</dbReference>
<dbReference type="PANTHER" id="PTHR16515">
    <property type="entry name" value="PR DOMAIN ZINC FINGER PROTEIN"/>
    <property type="match status" value="1"/>
</dbReference>
<evidence type="ECO:0000256" key="3">
    <source>
        <dbReference type="ARBA" id="ARBA00022737"/>
    </source>
</evidence>
<keyword evidence="3" id="KW-0677">Repeat</keyword>
<gene>
    <name evidence="7" type="ORF">HPB48_008611</name>
</gene>
<dbReference type="PANTHER" id="PTHR16515:SF66">
    <property type="entry name" value="C2H2-TYPE DOMAIN-CONTAINING PROTEIN"/>
    <property type="match status" value="1"/>
</dbReference>
<keyword evidence="6" id="KW-0539">Nucleus</keyword>
<keyword evidence="2" id="KW-0479">Metal-binding</keyword>
<keyword evidence="4" id="KW-0863">Zinc-finger</keyword>